<sequence length="255" mass="27904">MSRSVGVVVPAYRPDVDRLSRYVRALDERLDPAEFRIELDDPSPGDREALADLPATVHVADRRRGKGAAITEGFDDLSTDVLAFADADGSTPADSVADVIDPVASGEFDLAAGSRRHPEATVQSHQKTLRRFLGDGFAWLARQLLDPDLYDYQCGAKAVSANFWSRLRRHLTESGFAWDIELLAIAGALGGKIAEVPVVWEDQPESTVDPVSDTLSLFTGLLTARHRAKAVRGDRLHELLAARLDRPLLIERGGR</sequence>
<dbReference type="InterPro" id="IPR029044">
    <property type="entry name" value="Nucleotide-diphossugar_trans"/>
</dbReference>
<dbReference type="InterPro" id="IPR001173">
    <property type="entry name" value="Glyco_trans_2-like"/>
</dbReference>
<dbReference type="SUPFAM" id="SSF53448">
    <property type="entry name" value="Nucleotide-diphospho-sugar transferases"/>
    <property type="match status" value="1"/>
</dbReference>
<dbReference type="OrthoDB" id="11098at2157"/>
<name>A0A1I5R412_9EURY</name>
<proteinExistence type="predicted"/>
<dbReference type="PANTHER" id="PTHR10859">
    <property type="entry name" value="GLYCOSYL TRANSFERASE"/>
    <property type="match status" value="1"/>
</dbReference>
<dbReference type="Pfam" id="PF00535">
    <property type="entry name" value="Glycos_transf_2"/>
    <property type="match status" value="1"/>
</dbReference>
<dbReference type="GO" id="GO:0016740">
    <property type="term" value="F:transferase activity"/>
    <property type="evidence" value="ECO:0007669"/>
    <property type="project" value="UniProtKB-KW"/>
</dbReference>
<protein>
    <submittedName>
        <fullName evidence="2">Glycosyl transferase family 2</fullName>
    </submittedName>
</protein>
<evidence type="ECO:0000259" key="1">
    <source>
        <dbReference type="Pfam" id="PF00535"/>
    </source>
</evidence>
<dbReference type="PANTHER" id="PTHR10859:SF91">
    <property type="entry name" value="DOLICHYL-PHOSPHATE BETA-GLUCOSYLTRANSFERASE"/>
    <property type="match status" value="1"/>
</dbReference>
<feature type="domain" description="Glycosyltransferase 2-like" evidence="1">
    <location>
        <begin position="7"/>
        <end position="130"/>
    </location>
</feature>
<dbReference type="Proteomes" id="UP000183769">
    <property type="component" value="Unassembled WGS sequence"/>
</dbReference>
<dbReference type="EMBL" id="FOXI01000004">
    <property type="protein sequence ID" value="SFP53051.1"/>
    <property type="molecule type" value="Genomic_DNA"/>
</dbReference>
<keyword evidence="3" id="KW-1185">Reference proteome</keyword>
<evidence type="ECO:0000313" key="2">
    <source>
        <dbReference type="EMBL" id="SFP53051.1"/>
    </source>
</evidence>
<keyword evidence="2" id="KW-0808">Transferase</keyword>
<dbReference type="Gene3D" id="3.90.550.10">
    <property type="entry name" value="Spore Coat Polysaccharide Biosynthesis Protein SpsA, Chain A"/>
    <property type="match status" value="1"/>
</dbReference>
<dbReference type="AlphaFoldDB" id="A0A1I5R412"/>
<evidence type="ECO:0000313" key="3">
    <source>
        <dbReference type="Proteomes" id="UP000183769"/>
    </source>
</evidence>
<dbReference type="GO" id="GO:0006487">
    <property type="term" value="P:protein N-linked glycosylation"/>
    <property type="evidence" value="ECO:0007669"/>
    <property type="project" value="TreeGrafter"/>
</dbReference>
<reference evidence="3" key="1">
    <citation type="submission" date="2016-10" db="EMBL/GenBank/DDBJ databases">
        <authorList>
            <person name="Varghese N."/>
            <person name="Submissions S."/>
        </authorList>
    </citation>
    <scope>NUCLEOTIDE SEQUENCE [LARGE SCALE GENOMIC DNA]</scope>
    <source>
        <strain evidence="3">CGMCC 1.10329</strain>
    </source>
</reference>
<organism evidence="2 3">
    <name type="scientific">Halolamina pelagica</name>
    <dbReference type="NCBI Taxonomy" id="699431"/>
    <lineage>
        <taxon>Archaea</taxon>
        <taxon>Methanobacteriati</taxon>
        <taxon>Methanobacteriota</taxon>
        <taxon>Stenosarchaea group</taxon>
        <taxon>Halobacteria</taxon>
        <taxon>Halobacteriales</taxon>
        <taxon>Haloferacaceae</taxon>
    </lineage>
</organism>
<accession>A0A1I5R412</accession>
<gene>
    <name evidence="2" type="ORF">SAMN05216277_104220</name>
</gene>
<dbReference type="RefSeq" id="WP_074877275.1">
    <property type="nucleotide sequence ID" value="NZ_FOXI01000004.1"/>
</dbReference>